<dbReference type="Pfam" id="PF01715">
    <property type="entry name" value="IPPT"/>
    <property type="match status" value="1"/>
</dbReference>
<comment type="catalytic activity">
    <reaction evidence="9 10 11">
        <text>adenosine(37) in tRNA + dimethylallyl diphosphate = N(6)-dimethylallyladenosine(37) in tRNA + diphosphate</text>
        <dbReference type="Rhea" id="RHEA:26482"/>
        <dbReference type="Rhea" id="RHEA-COMP:10162"/>
        <dbReference type="Rhea" id="RHEA-COMP:10375"/>
        <dbReference type="ChEBI" id="CHEBI:33019"/>
        <dbReference type="ChEBI" id="CHEBI:57623"/>
        <dbReference type="ChEBI" id="CHEBI:74411"/>
        <dbReference type="ChEBI" id="CHEBI:74415"/>
        <dbReference type="EC" id="2.5.1.75"/>
    </reaction>
</comment>
<keyword evidence="7 10" id="KW-0067">ATP-binding</keyword>
<keyword evidence="8 10" id="KW-0460">Magnesium</keyword>
<evidence type="ECO:0000256" key="3">
    <source>
        <dbReference type="ARBA" id="ARBA00005842"/>
    </source>
</evidence>
<dbReference type="KEGG" id="wdi:H9L19_04970"/>
<evidence type="ECO:0000256" key="9">
    <source>
        <dbReference type="ARBA" id="ARBA00049563"/>
    </source>
</evidence>
<dbReference type="GO" id="GO:0006400">
    <property type="term" value="P:tRNA modification"/>
    <property type="evidence" value="ECO:0007669"/>
    <property type="project" value="TreeGrafter"/>
</dbReference>
<comment type="subunit">
    <text evidence="10">Monomer.</text>
</comment>
<comment type="caution">
    <text evidence="10">Lacks conserved residue(s) required for the propagation of feature annotation.</text>
</comment>
<reference evidence="14 15" key="1">
    <citation type="submission" date="2020-08" db="EMBL/GenBank/DDBJ databases">
        <title>Genome sequence of Weissella diestrammenae KACC 16890T.</title>
        <authorList>
            <person name="Hyun D.-W."/>
            <person name="Bae J.-W."/>
        </authorList>
    </citation>
    <scope>NUCLEOTIDE SEQUENCE [LARGE SCALE GENOMIC DNA]</scope>
    <source>
        <strain evidence="14 15">KACC 16890</strain>
    </source>
</reference>
<proteinExistence type="inferred from homology"/>
<evidence type="ECO:0000313" key="14">
    <source>
        <dbReference type="EMBL" id="QNN74770.1"/>
    </source>
</evidence>
<evidence type="ECO:0000256" key="8">
    <source>
        <dbReference type="ARBA" id="ARBA00022842"/>
    </source>
</evidence>
<feature type="binding site" evidence="10">
    <location>
        <begin position="14"/>
        <end position="19"/>
    </location>
    <ligand>
        <name>substrate</name>
    </ligand>
</feature>
<dbReference type="GO" id="GO:0005524">
    <property type="term" value="F:ATP binding"/>
    <property type="evidence" value="ECO:0007669"/>
    <property type="project" value="UniProtKB-UniRule"/>
</dbReference>
<comment type="function">
    <text evidence="2 10 12">Catalyzes the transfer of a dimethylallyl group onto the adenine at position 37 in tRNAs that read codons beginning with uridine, leading to the formation of N6-(dimethylallyl)adenosine (i(6)A).</text>
</comment>
<evidence type="ECO:0000256" key="10">
    <source>
        <dbReference type="HAMAP-Rule" id="MF_00185"/>
    </source>
</evidence>
<dbReference type="EC" id="2.5.1.75" evidence="10"/>
<protein>
    <recommendedName>
        <fullName evidence="10">tRNA dimethylallyltransferase</fullName>
        <ecNumber evidence="10">2.5.1.75</ecNumber>
    </recommendedName>
    <alternativeName>
        <fullName evidence="10">Dimethylallyl diphosphate:tRNA dimethylallyltransferase</fullName>
        <shortName evidence="10">DMAPP:tRNA dimethylallyltransferase</shortName>
        <shortName evidence="10">DMATase</shortName>
    </alternativeName>
    <alternativeName>
        <fullName evidence="10">Isopentenyl-diphosphate:tRNA isopentenyltransferase</fullName>
        <shortName evidence="10">IPP transferase</shortName>
        <shortName evidence="10">IPPT</shortName>
        <shortName evidence="10">IPTase</shortName>
    </alternativeName>
</protein>
<keyword evidence="6 10" id="KW-0547">Nucleotide-binding</keyword>
<organism evidence="14 15">
    <name type="scientific">Weissella diestrammenae</name>
    <dbReference type="NCBI Taxonomy" id="1162633"/>
    <lineage>
        <taxon>Bacteria</taxon>
        <taxon>Bacillati</taxon>
        <taxon>Bacillota</taxon>
        <taxon>Bacilli</taxon>
        <taxon>Lactobacillales</taxon>
        <taxon>Lactobacillaceae</taxon>
        <taxon>Weissella</taxon>
    </lineage>
</organism>
<dbReference type="InterPro" id="IPR027417">
    <property type="entry name" value="P-loop_NTPase"/>
</dbReference>
<evidence type="ECO:0000256" key="1">
    <source>
        <dbReference type="ARBA" id="ARBA00001946"/>
    </source>
</evidence>
<keyword evidence="15" id="KW-1185">Reference proteome</keyword>
<evidence type="ECO:0000256" key="4">
    <source>
        <dbReference type="ARBA" id="ARBA00022679"/>
    </source>
</evidence>
<keyword evidence="4 10" id="KW-0808">Transferase</keyword>
<evidence type="ECO:0000256" key="13">
    <source>
        <dbReference type="RuleBase" id="RU003785"/>
    </source>
</evidence>
<evidence type="ECO:0000256" key="12">
    <source>
        <dbReference type="RuleBase" id="RU003784"/>
    </source>
</evidence>
<gene>
    <name evidence="10 14" type="primary">miaA</name>
    <name evidence="14" type="ORF">H9L19_04970</name>
</gene>
<dbReference type="InterPro" id="IPR039657">
    <property type="entry name" value="Dimethylallyltransferase"/>
</dbReference>
<name>A0A7G9T3U5_9LACO</name>
<dbReference type="PANTHER" id="PTHR11088">
    <property type="entry name" value="TRNA DIMETHYLALLYLTRANSFERASE"/>
    <property type="match status" value="1"/>
</dbReference>
<dbReference type="HAMAP" id="MF_00185">
    <property type="entry name" value="IPP_trans"/>
    <property type="match status" value="1"/>
</dbReference>
<comment type="similarity">
    <text evidence="3 10 13">Belongs to the IPP transferase family.</text>
</comment>
<evidence type="ECO:0000256" key="2">
    <source>
        <dbReference type="ARBA" id="ARBA00003213"/>
    </source>
</evidence>
<dbReference type="PANTHER" id="PTHR11088:SF60">
    <property type="entry name" value="TRNA DIMETHYLALLYLTRANSFERASE"/>
    <property type="match status" value="1"/>
</dbReference>
<dbReference type="EMBL" id="CP060724">
    <property type="protein sequence ID" value="QNN74770.1"/>
    <property type="molecule type" value="Genomic_DNA"/>
</dbReference>
<evidence type="ECO:0000313" key="15">
    <source>
        <dbReference type="Proteomes" id="UP000515800"/>
    </source>
</evidence>
<keyword evidence="5 10" id="KW-0819">tRNA processing</keyword>
<dbReference type="Proteomes" id="UP000515800">
    <property type="component" value="Chromosome"/>
</dbReference>
<sequence length="307" mass="34397">MNERPKIVVIVGPTAVGKTVLSLEIAQKFNGEIVSGDSMQIYRQLDIGTAKATRAEQRIVPHHLIDIAEPTEHFSAAQFVDLAREAIDDITARQKLPIVVGGTGFYIQALLGDRPLAEVGVDDQASVDKWLTNVAQQGEQELREAVRLVDPVSAQRILPGQTRRLIRALLVSEQTGRPFSEQQPVPERKYDAYIIGLSTVREQLYARINHRVIQMVEAGLMTEVALAYALPDDATAKKAIGYKELFPVLTNDVPLEMGISKLQQASRQYAKRQLTWFNNQFQDIHWYDLVAHPTQLTAIFEAIIDFM</sequence>
<dbReference type="Gene3D" id="3.40.50.300">
    <property type="entry name" value="P-loop containing nucleotide triphosphate hydrolases"/>
    <property type="match status" value="1"/>
</dbReference>
<dbReference type="InterPro" id="IPR018022">
    <property type="entry name" value="IPT"/>
</dbReference>
<feature type="region of interest" description="Interaction with substrate tRNA" evidence="10">
    <location>
        <begin position="37"/>
        <end position="40"/>
    </location>
</feature>
<evidence type="ECO:0000256" key="6">
    <source>
        <dbReference type="ARBA" id="ARBA00022741"/>
    </source>
</evidence>
<dbReference type="NCBIfam" id="TIGR00174">
    <property type="entry name" value="miaA"/>
    <property type="match status" value="1"/>
</dbReference>
<comment type="cofactor">
    <cofactor evidence="1 10">
        <name>Mg(2+)</name>
        <dbReference type="ChEBI" id="CHEBI:18420"/>
    </cofactor>
</comment>
<dbReference type="AlphaFoldDB" id="A0A7G9T3U5"/>
<feature type="binding site" evidence="10">
    <location>
        <begin position="12"/>
        <end position="19"/>
    </location>
    <ligand>
        <name>ATP</name>
        <dbReference type="ChEBI" id="CHEBI:30616"/>
    </ligand>
</feature>
<evidence type="ECO:0000256" key="7">
    <source>
        <dbReference type="ARBA" id="ARBA00022840"/>
    </source>
</evidence>
<evidence type="ECO:0000256" key="11">
    <source>
        <dbReference type="RuleBase" id="RU003783"/>
    </source>
</evidence>
<dbReference type="SUPFAM" id="SSF52540">
    <property type="entry name" value="P-loop containing nucleoside triphosphate hydrolases"/>
    <property type="match status" value="1"/>
</dbReference>
<feature type="site" description="Interaction with substrate tRNA" evidence="10">
    <location>
        <position position="103"/>
    </location>
</feature>
<evidence type="ECO:0000256" key="5">
    <source>
        <dbReference type="ARBA" id="ARBA00022694"/>
    </source>
</evidence>
<accession>A0A7G9T3U5</accession>
<dbReference type="Gene3D" id="1.10.20.140">
    <property type="match status" value="1"/>
</dbReference>
<dbReference type="RefSeq" id="WP_187528605.1">
    <property type="nucleotide sequence ID" value="NZ_CP060724.1"/>
</dbReference>
<dbReference type="GO" id="GO:0052381">
    <property type="term" value="F:tRNA dimethylallyltransferase activity"/>
    <property type="evidence" value="ECO:0007669"/>
    <property type="project" value="UniProtKB-UniRule"/>
</dbReference>